<accession>A0A1M7ZBZ4</accession>
<evidence type="ECO:0000259" key="11">
    <source>
        <dbReference type="PROSITE" id="PS50893"/>
    </source>
</evidence>
<evidence type="ECO:0000256" key="5">
    <source>
        <dbReference type="ARBA" id="ARBA00022519"/>
    </source>
</evidence>
<feature type="domain" description="Mop" evidence="12">
    <location>
        <begin position="293"/>
        <end position="358"/>
    </location>
</feature>
<dbReference type="InterPro" id="IPR008995">
    <property type="entry name" value="Mo/tungstate-bd_C_term_dom"/>
</dbReference>
<evidence type="ECO:0000313" key="14">
    <source>
        <dbReference type="Proteomes" id="UP000186406"/>
    </source>
</evidence>
<dbReference type="InterPro" id="IPR004606">
    <property type="entry name" value="Mop_domain"/>
</dbReference>
<evidence type="ECO:0000256" key="7">
    <source>
        <dbReference type="ARBA" id="ARBA00022840"/>
    </source>
</evidence>
<keyword evidence="5" id="KW-0997">Cell inner membrane</keyword>
<dbReference type="EMBL" id="FRXO01000002">
    <property type="protein sequence ID" value="SHO62407.1"/>
    <property type="molecule type" value="Genomic_DNA"/>
</dbReference>
<dbReference type="NCBIfam" id="TIGR02142">
    <property type="entry name" value="modC_ABC"/>
    <property type="match status" value="1"/>
</dbReference>
<dbReference type="Proteomes" id="UP000186406">
    <property type="component" value="Unassembled WGS sequence"/>
</dbReference>
<dbReference type="RefSeq" id="WP_073626262.1">
    <property type="nucleotide sequence ID" value="NZ_FRXO01000002.1"/>
</dbReference>
<keyword evidence="8" id="KW-1278">Translocase</keyword>
<dbReference type="InterPro" id="IPR011868">
    <property type="entry name" value="ModC_ABC_ATP-bd"/>
</dbReference>
<reference evidence="13 14" key="1">
    <citation type="submission" date="2016-12" db="EMBL/GenBank/DDBJ databases">
        <authorList>
            <person name="Song W.-J."/>
            <person name="Kurnit D.M."/>
        </authorList>
    </citation>
    <scope>NUCLEOTIDE SEQUENCE [LARGE SCALE GENOMIC DNA]</scope>
    <source>
        <strain evidence="13 14">DSM 19599</strain>
    </source>
</reference>
<name>A0A1M7ZBZ4_9HYPH</name>
<evidence type="ECO:0000256" key="1">
    <source>
        <dbReference type="ARBA" id="ARBA00005417"/>
    </source>
</evidence>
<keyword evidence="6" id="KW-0547">Nucleotide-binding</keyword>
<keyword evidence="4 10" id="KW-0500">Molybdenum</keyword>
<evidence type="ECO:0000256" key="3">
    <source>
        <dbReference type="ARBA" id="ARBA00022475"/>
    </source>
</evidence>
<dbReference type="GO" id="GO:0016887">
    <property type="term" value="F:ATP hydrolysis activity"/>
    <property type="evidence" value="ECO:0007669"/>
    <property type="project" value="InterPro"/>
</dbReference>
<evidence type="ECO:0000256" key="10">
    <source>
        <dbReference type="PROSITE-ProRule" id="PRU01213"/>
    </source>
</evidence>
<dbReference type="Pfam" id="PF03459">
    <property type="entry name" value="TOBE"/>
    <property type="match status" value="1"/>
</dbReference>
<dbReference type="PROSITE" id="PS50893">
    <property type="entry name" value="ABC_TRANSPORTER_2"/>
    <property type="match status" value="1"/>
</dbReference>
<dbReference type="Pfam" id="PF00005">
    <property type="entry name" value="ABC_tran"/>
    <property type="match status" value="1"/>
</dbReference>
<dbReference type="SUPFAM" id="SSF52540">
    <property type="entry name" value="P-loop containing nucleoside triphosphate hydrolases"/>
    <property type="match status" value="1"/>
</dbReference>
<dbReference type="InterPro" id="IPR027417">
    <property type="entry name" value="P-loop_NTPase"/>
</dbReference>
<dbReference type="Gene3D" id="2.40.50.100">
    <property type="match status" value="1"/>
</dbReference>
<dbReference type="SUPFAM" id="SSF50331">
    <property type="entry name" value="MOP-like"/>
    <property type="match status" value="1"/>
</dbReference>
<dbReference type="PANTHER" id="PTHR43514:SF4">
    <property type="entry name" value="ABC TRANSPORTER I FAMILY MEMBER 10"/>
    <property type="match status" value="1"/>
</dbReference>
<dbReference type="OrthoDB" id="9802264at2"/>
<evidence type="ECO:0000256" key="6">
    <source>
        <dbReference type="ARBA" id="ARBA00022741"/>
    </source>
</evidence>
<feature type="domain" description="ABC transporter" evidence="11">
    <location>
        <begin position="1"/>
        <end position="233"/>
    </location>
</feature>
<dbReference type="InterPro" id="IPR005116">
    <property type="entry name" value="Transp-assoc_OB_typ1"/>
</dbReference>
<dbReference type="PROSITE" id="PS51866">
    <property type="entry name" value="MOP"/>
    <property type="match status" value="1"/>
</dbReference>
<keyword evidence="14" id="KW-1185">Reference proteome</keyword>
<dbReference type="GO" id="GO:0015098">
    <property type="term" value="F:molybdate ion transmembrane transporter activity"/>
    <property type="evidence" value="ECO:0007669"/>
    <property type="project" value="InterPro"/>
</dbReference>
<evidence type="ECO:0000313" key="13">
    <source>
        <dbReference type="EMBL" id="SHO62407.1"/>
    </source>
</evidence>
<keyword evidence="7 13" id="KW-0067">ATP-binding</keyword>
<dbReference type="PANTHER" id="PTHR43514">
    <property type="entry name" value="ABC TRANSPORTER I FAMILY MEMBER 10"/>
    <property type="match status" value="1"/>
</dbReference>
<dbReference type="GO" id="GO:0140359">
    <property type="term" value="F:ABC-type transporter activity"/>
    <property type="evidence" value="ECO:0007669"/>
    <property type="project" value="InterPro"/>
</dbReference>
<dbReference type="InterPro" id="IPR003439">
    <property type="entry name" value="ABC_transporter-like_ATP-bd"/>
</dbReference>
<evidence type="ECO:0000256" key="8">
    <source>
        <dbReference type="ARBA" id="ARBA00022967"/>
    </source>
</evidence>
<evidence type="ECO:0000259" key="12">
    <source>
        <dbReference type="PROSITE" id="PS51866"/>
    </source>
</evidence>
<evidence type="ECO:0000256" key="2">
    <source>
        <dbReference type="ARBA" id="ARBA00022448"/>
    </source>
</evidence>
<evidence type="ECO:0000256" key="4">
    <source>
        <dbReference type="ARBA" id="ARBA00022505"/>
    </source>
</evidence>
<evidence type="ECO:0000256" key="9">
    <source>
        <dbReference type="ARBA" id="ARBA00023136"/>
    </source>
</evidence>
<proteinExistence type="inferred from homology"/>
<dbReference type="InterPro" id="IPR017871">
    <property type="entry name" value="ABC_transporter-like_CS"/>
</dbReference>
<organism evidence="13 14">
    <name type="scientific">Pseudoxanthobacter soli DSM 19599</name>
    <dbReference type="NCBI Taxonomy" id="1123029"/>
    <lineage>
        <taxon>Bacteria</taxon>
        <taxon>Pseudomonadati</taxon>
        <taxon>Pseudomonadota</taxon>
        <taxon>Alphaproteobacteria</taxon>
        <taxon>Hyphomicrobiales</taxon>
        <taxon>Segnochrobactraceae</taxon>
        <taxon>Pseudoxanthobacter</taxon>
    </lineage>
</organism>
<dbReference type="AlphaFoldDB" id="A0A1M7ZBZ4"/>
<dbReference type="InterPro" id="IPR003593">
    <property type="entry name" value="AAA+_ATPase"/>
</dbReference>
<dbReference type="STRING" id="1123029.SAMN02745172_01012"/>
<keyword evidence="2" id="KW-0813">Transport</keyword>
<protein>
    <submittedName>
        <fullName evidence="13">Molybdate transport system ATP-binding protein</fullName>
    </submittedName>
</protein>
<keyword evidence="9" id="KW-0472">Membrane</keyword>
<gene>
    <name evidence="13" type="ORF">SAMN02745172_01012</name>
</gene>
<dbReference type="PROSITE" id="PS00211">
    <property type="entry name" value="ABC_TRANSPORTER_1"/>
    <property type="match status" value="1"/>
</dbReference>
<comment type="similarity">
    <text evidence="1">Belongs to the ABC transporter superfamily.</text>
</comment>
<dbReference type="InterPro" id="IPR050334">
    <property type="entry name" value="Molybdenum_import_ModC"/>
</dbReference>
<dbReference type="SMART" id="SM00382">
    <property type="entry name" value="AAA"/>
    <property type="match status" value="1"/>
</dbReference>
<dbReference type="GO" id="GO:0016020">
    <property type="term" value="C:membrane"/>
    <property type="evidence" value="ECO:0007669"/>
    <property type="project" value="InterPro"/>
</dbReference>
<keyword evidence="3" id="KW-1003">Cell membrane</keyword>
<sequence>MSIELAVRHRQGTFTLDAAVSTDARLVALFGRSGSGKTTLVKAVAGLIRPDEGRIAIDGEVLVDTNARVFVPPHRRRIGMVFQDARLFPHLDVRRNLTYGRMFSPRAARRTRLDDVVDLLGIGHLLGRRPEALSGGEKSRVAIGRALMSDPRILLMDEPFASLDEARRQEIMPYVERLRDEGRVPILYVSHAVGEVVRLASVVVALADGKVTAAGPTDAVLSRLGAAAATSPSDPGTVLAGTVAAHDEAESLCEIATPAGRVMVPFLPLPIGAPVRLHIPARDVMLAVEPPRGISALNVLPGVISRLDPDGGAFDVAVRCGEATIMARVTRRSVVALGLEPGRPVHALVKAVALHPAGSGL</sequence>
<dbReference type="Gene3D" id="3.40.50.300">
    <property type="entry name" value="P-loop containing nucleotide triphosphate hydrolases"/>
    <property type="match status" value="1"/>
</dbReference>
<dbReference type="GO" id="GO:0005524">
    <property type="term" value="F:ATP binding"/>
    <property type="evidence" value="ECO:0007669"/>
    <property type="project" value="UniProtKB-KW"/>
</dbReference>